<name>A0A229UKL3_9BACL</name>
<protein>
    <submittedName>
        <fullName evidence="1">Uncharacterized protein</fullName>
    </submittedName>
</protein>
<reference evidence="1 2" key="1">
    <citation type="submission" date="2017-07" db="EMBL/GenBank/DDBJ databases">
        <title>Genome sequencing and assembly of Paenibacillus rigui.</title>
        <authorList>
            <person name="Mayilraj S."/>
        </authorList>
    </citation>
    <scope>NUCLEOTIDE SEQUENCE [LARGE SCALE GENOMIC DNA]</scope>
    <source>
        <strain evidence="1 2">JCM 16352</strain>
    </source>
</reference>
<dbReference type="AlphaFoldDB" id="A0A229UKL3"/>
<gene>
    <name evidence="1" type="ORF">CF651_23075</name>
</gene>
<dbReference type="Proteomes" id="UP000215509">
    <property type="component" value="Unassembled WGS sequence"/>
</dbReference>
<comment type="caution">
    <text evidence="1">The sequence shown here is derived from an EMBL/GenBank/DDBJ whole genome shotgun (WGS) entry which is preliminary data.</text>
</comment>
<dbReference type="OrthoDB" id="2665994at2"/>
<evidence type="ECO:0000313" key="1">
    <source>
        <dbReference type="EMBL" id="OXM83997.1"/>
    </source>
</evidence>
<proteinExistence type="predicted"/>
<accession>A0A229UKL3</accession>
<dbReference type="RefSeq" id="WP_094017243.1">
    <property type="nucleotide sequence ID" value="NZ_NMQW01000036.1"/>
</dbReference>
<dbReference type="EMBL" id="NMQW01000036">
    <property type="protein sequence ID" value="OXM83997.1"/>
    <property type="molecule type" value="Genomic_DNA"/>
</dbReference>
<sequence length="104" mass="12282">MDINKQIEAKLQKISDVEKERESLFENFEANKNKIGELHYEIEILKLQYMFLKRQQLDAADRTYHIVAENIDSVKSINETCIGLLQKRLIEDGFGERLQQEKLI</sequence>
<evidence type="ECO:0000313" key="2">
    <source>
        <dbReference type="Proteomes" id="UP000215509"/>
    </source>
</evidence>
<keyword evidence="2" id="KW-1185">Reference proteome</keyword>
<organism evidence="1 2">
    <name type="scientific">Paenibacillus rigui</name>
    <dbReference type="NCBI Taxonomy" id="554312"/>
    <lineage>
        <taxon>Bacteria</taxon>
        <taxon>Bacillati</taxon>
        <taxon>Bacillota</taxon>
        <taxon>Bacilli</taxon>
        <taxon>Bacillales</taxon>
        <taxon>Paenibacillaceae</taxon>
        <taxon>Paenibacillus</taxon>
    </lineage>
</organism>